<evidence type="ECO:0000313" key="1">
    <source>
        <dbReference type="EMBL" id="RNA32993.1"/>
    </source>
</evidence>
<sequence length="104" mass="12280">MLIYENLRKISPFLRFFNRTLKRQISGKIVNIKTICERFLNISFSFLINLLLKPNDSFLMIFSPSQKLFQNPDHNSHLIEQTQKSGLGIDIVEFRPFAFLLLNF</sequence>
<protein>
    <submittedName>
        <fullName evidence="1">Uncharacterized protein</fullName>
    </submittedName>
</protein>
<dbReference type="AlphaFoldDB" id="A0A3M7SB05"/>
<organism evidence="1 2">
    <name type="scientific">Brachionus plicatilis</name>
    <name type="common">Marine rotifer</name>
    <name type="synonym">Brachionus muelleri</name>
    <dbReference type="NCBI Taxonomy" id="10195"/>
    <lineage>
        <taxon>Eukaryota</taxon>
        <taxon>Metazoa</taxon>
        <taxon>Spiralia</taxon>
        <taxon>Gnathifera</taxon>
        <taxon>Rotifera</taxon>
        <taxon>Eurotatoria</taxon>
        <taxon>Monogononta</taxon>
        <taxon>Pseudotrocha</taxon>
        <taxon>Ploima</taxon>
        <taxon>Brachionidae</taxon>
        <taxon>Brachionus</taxon>
    </lineage>
</organism>
<accession>A0A3M7SB05</accession>
<dbReference type="EMBL" id="REGN01001715">
    <property type="protein sequence ID" value="RNA32993.1"/>
    <property type="molecule type" value="Genomic_DNA"/>
</dbReference>
<proteinExistence type="predicted"/>
<dbReference type="Proteomes" id="UP000276133">
    <property type="component" value="Unassembled WGS sequence"/>
</dbReference>
<keyword evidence="2" id="KW-1185">Reference proteome</keyword>
<comment type="caution">
    <text evidence="1">The sequence shown here is derived from an EMBL/GenBank/DDBJ whole genome shotgun (WGS) entry which is preliminary data.</text>
</comment>
<evidence type="ECO:0000313" key="2">
    <source>
        <dbReference type="Proteomes" id="UP000276133"/>
    </source>
</evidence>
<name>A0A3M7SB05_BRAPC</name>
<gene>
    <name evidence="1" type="ORF">BpHYR1_037724</name>
</gene>
<reference evidence="1 2" key="1">
    <citation type="journal article" date="2018" name="Sci. Rep.">
        <title>Genomic signatures of local adaptation to the degree of environmental predictability in rotifers.</title>
        <authorList>
            <person name="Franch-Gras L."/>
            <person name="Hahn C."/>
            <person name="Garcia-Roger E.M."/>
            <person name="Carmona M.J."/>
            <person name="Serra M."/>
            <person name="Gomez A."/>
        </authorList>
    </citation>
    <scope>NUCLEOTIDE SEQUENCE [LARGE SCALE GENOMIC DNA]</scope>
    <source>
        <strain evidence="1">HYR1</strain>
    </source>
</reference>